<accession>A0A914BT35</accession>
<dbReference type="GO" id="GO:0043236">
    <property type="term" value="F:laminin binding"/>
    <property type="evidence" value="ECO:0007669"/>
    <property type="project" value="InterPro"/>
</dbReference>
<feature type="chain" id="PRO_5037171372" evidence="6">
    <location>
        <begin position="32"/>
        <end position="1125"/>
    </location>
</feature>
<feature type="compositionally biased region" description="Low complexity" evidence="5">
    <location>
        <begin position="625"/>
        <end position="636"/>
    </location>
</feature>
<dbReference type="InterPro" id="IPR001881">
    <property type="entry name" value="EGF-like_Ca-bd_dom"/>
</dbReference>
<keyword evidence="3 4" id="KW-1015">Disulfide bond</keyword>
<evidence type="ECO:0000259" key="7">
    <source>
        <dbReference type="PROSITE" id="PS50026"/>
    </source>
</evidence>
<dbReference type="SUPFAM" id="SSF82895">
    <property type="entry name" value="TSP-1 type 1 repeat"/>
    <property type="match status" value="3"/>
</dbReference>
<dbReference type="RefSeq" id="XP_038079130.1">
    <property type="nucleotide sequence ID" value="XM_038223202.1"/>
</dbReference>
<dbReference type="PROSITE" id="PS51121">
    <property type="entry name" value="NTA"/>
    <property type="match status" value="1"/>
</dbReference>
<dbReference type="SMART" id="SM00181">
    <property type="entry name" value="EGF"/>
    <property type="match status" value="6"/>
</dbReference>
<feature type="domain" description="NtA" evidence="8">
    <location>
        <begin position="37"/>
        <end position="187"/>
    </location>
</feature>
<dbReference type="OMA" id="CGQGRQS"/>
<dbReference type="Gene3D" id="2.20.100.10">
    <property type="entry name" value="Thrombospondin type-1 (TSP1) repeat"/>
    <property type="match status" value="3"/>
</dbReference>
<dbReference type="PROSITE" id="PS50026">
    <property type="entry name" value="EGF_3"/>
    <property type="match status" value="3"/>
</dbReference>
<dbReference type="OrthoDB" id="382013at2759"/>
<reference evidence="9" key="1">
    <citation type="submission" date="2022-11" db="UniProtKB">
        <authorList>
            <consortium name="EnsemblMetazoa"/>
        </authorList>
    </citation>
    <scope>IDENTIFICATION</scope>
</reference>
<dbReference type="InterPro" id="IPR000742">
    <property type="entry name" value="EGF"/>
</dbReference>
<protein>
    <submittedName>
        <fullName evidence="9">Uncharacterized protein</fullName>
    </submittedName>
</protein>
<dbReference type="InterPro" id="IPR000884">
    <property type="entry name" value="TSP1_rpt"/>
</dbReference>
<dbReference type="GO" id="GO:0005102">
    <property type="term" value="F:signaling receptor binding"/>
    <property type="evidence" value="ECO:0007669"/>
    <property type="project" value="TreeGrafter"/>
</dbReference>
<dbReference type="InterPro" id="IPR013320">
    <property type="entry name" value="ConA-like_dom_sf"/>
</dbReference>
<proteinExistence type="predicted"/>
<dbReference type="Gene3D" id="2.40.50.120">
    <property type="match status" value="1"/>
</dbReference>
<keyword evidence="10" id="KW-1185">Reference proteome</keyword>
<organism evidence="9 10">
    <name type="scientific">Patiria miniata</name>
    <name type="common">Bat star</name>
    <name type="synonym">Asterina miniata</name>
    <dbReference type="NCBI Taxonomy" id="46514"/>
    <lineage>
        <taxon>Eukaryota</taxon>
        <taxon>Metazoa</taxon>
        <taxon>Echinodermata</taxon>
        <taxon>Eleutherozoa</taxon>
        <taxon>Asterozoa</taxon>
        <taxon>Asteroidea</taxon>
        <taxon>Valvatacea</taxon>
        <taxon>Valvatida</taxon>
        <taxon>Asterinidae</taxon>
        <taxon>Patiria</taxon>
    </lineage>
</organism>
<keyword evidence="2" id="KW-0677">Repeat</keyword>
<dbReference type="Pfam" id="PF00090">
    <property type="entry name" value="TSP_1"/>
    <property type="match status" value="2"/>
</dbReference>
<dbReference type="Pfam" id="PF25024">
    <property type="entry name" value="EGF_TEN"/>
    <property type="match status" value="1"/>
</dbReference>
<feature type="domain" description="EGF-like" evidence="7">
    <location>
        <begin position="932"/>
        <end position="964"/>
    </location>
</feature>
<feature type="domain" description="EGF-like" evidence="7">
    <location>
        <begin position="869"/>
        <end position="901"/>
    </location>
</feature>
<dbReference type="SMART" id="SM00210">
    <property type="entry name" value="TSPN"/>
    <property type="match status" value="1"/>
</dbReference>
<dbReference type="CDD" id="cd00054">
    <property type="entry name" value="EGF_CA"/>
    <property type="match status" value="2"/>
</dbReference>
<dbReference type="GO" id="GO:0043113">
    <property type="term" value="P:receptor clustering"/>
    <property type="evidence" value="ECO:0007669"/>
    <property type="project" value="InterPro"/>
</dbReference>
<feature type="domain" description="EGF-like" evidence="7">
    <location>
        <begin position="996"/>
        <end position="1028"/>
    </location>
</feature>
<evidence type="ECO:0000256" key="5">
    <source>
        <dbReference type="SAM" id="MobiDB-lite"/>
    </source>
</evidence>
<feature type="disulfide bond" evidence="4">
    <location>
        <begin position="936"/>
        <end position="946"/>
    </location>
</feature>
<dbReference type="GO" id="GO:0009986">
    <property type="term" value="C:cell surface"/>
    <property type="evidence" value="ECO:0007669"/>
    <property type="project" value="TreeGrafter"/>
</dbReference>
<feature type="disulfide bond" evidence="4">
    <location>
        <begin position="1000"/>
        <end position="1010"/>
    </location>
</feature>
<dbReference type="InterPro" id="IPR008993">
    <property type="entry name" value="TIMP-like_OB-fold"/>
</dbReference>
<feature type="signal peptide" evidence="6">
    <location>
        <begin position="1"/>
        <end position="31"/>
    </location>
</feature>
<evidence type="ECO:0000259" key="8">
    <source>
        <dbReference type="PROSITE" id="PS51121"/>
    </source>
</evidence>
<dbReference type="GO" id="GO:0005576">
    <property type="term" value="C:extracellular region"/>
    <property type="evidence" value="ECO:0007669"/>
    <property type="project" value="TreeGrafter"/>
</dbReference>
<keyword evidence="1 6" id="KW-0732">Signal</keyword>
<evidence type="ECO:0000313" key="9">
    <source>
        <dbReference type="EnsemblMetazoa" id="XP_038079130.1"/>
    </source>
</evidence>
<dbReference type="SUPFAM" id="SSF49899">
    <property type="entry name" value="Concanavalin A-like lectins/glucanases"/>
    <property type="match status" value="1"/>
</dbReference>
<name>A0A914BT35_PATMI</name>
<dbReference type="Gene3D" id="2.60.120.200">
    <property type="match status" value="1"/>
</dbReference>
<dbReference type="PANTHER" id="PTHR14949">
    <property type="entry name" value="EGF-LIKE-DOMAIN, MULTIPLE 7, 8"/>
    <property type="match status" value="1"/>
</dbReference>
<dbReference type="PROSITE" id="PS01186">
    <property type="entry name" value="EGF_2"/>
    <property type="match status" value="2"/>
</dbReference>
<dbReference type="SMART" id="SM00179">
    <property type="entry name" value="EGF_CA"/>
    <property type="match status" value="2"/>
</dbReference>
<dbReference type="PANTHER" id="PTHR14949:SF54">
    <property type="entry name" value="VWFD DOMAIN-CONTAINING PROTEIN"/>
    <property type="match status" value="1"/>
</dbReference>
<evidence type="ECO:0000256" key="2">
    <source>
        <dbReference type="ARBA" id="ARBA00022737"/>
    </source>
</evidence>
<evidence type="ECO:0000256" key="6">
    <source>
        <dbReference type="SAM" id="SignalP"/>
    </source>
</evidence>
<dbReference type="InterPro" id="IPR048287">
    <property type="entry name" value="TSPN-like_N"/>
</dbReference>
<dbReference type="InterPro" id="IPR004850">
    <property type="entry name" value="NtA_dom"/>
</dbReference>
<dbReference type="InterPro" id="IPR036383">
    <property type="entry name" value="TSP1_rpt_sf"/>
</dbReference>
<dbReference type="AlphaFoldDB" id="A0A914BT35"/>
<dbReference type="SMART" id="SM00209">
    <property type="entry name" value="TSP1"/>
    <property type="match status" value="3"/>
</dbReference>
<feature type="region of interest" description="Disordered" evidence="5">
    <location>
        <begin position="652"/>
        <end position="672"/>
    </location>
</feature>
<dbReference type="EnsemblMetazoa" id="XM_038223202.1">
    <property type="protein sequence ID" value="XP_038079130.1"/>
    <property type="gene ID" value="LOC119746321"/>
</dbReference>
<keyword evidence="4" id="KW-0245">EGF-like domain</keyword>
<dbReference type="GO" id="GO:0005886">
    <property type="term" value="C:plasma membrane"/>
    <property type="evidence" value="ECO:0007669"/>
    <property type="project" value="GOC"/>
</dbReference>
<dbReference type="InterPro" id="IPR050969">
    <property type="entry name" value="Dev_Signal_Modulators"/>
</dbReference>
<feature type="disulfide bond" evidence="4">
    <location>
        <begin position="873"/>
        <end position="883"/>
    </location>
</feature>
<dbReference type="PROSITE" id="PS00022">
    <property type="entry name" value="EGF_1"/>
    <property type="match status" value="2"/>
</dbReference>
<evidence type="ECO:0000256" key="3">
    <source>
        <dbReference type="ARBA" id="ARBA00023157"/>
    </source>
</evidence>
<dbReference type="GO" id="GO:0005509">
    <property type="term" value="F:calcium ion binding"/>
    <property type="evidence" value="ECO:0007669"/>
    <property type="project" value="InterPro"/>
</dbReference>
<sequence>MGGRIKVKMVWTRSNLSLILVMVCAICKLSAIPSQACMMRNEAWTPKSLENRTVLAPLVIAGTVLRLRDRALTPPGGSGVYSAEVEVDEVYKGYPFFNKVSALTDSESDGKVYLIGGFGSRERCLAQVEPGGKYIMFLTAVPVRNGREEDGMRLLARYDDIFGAVVEFDAEQEARVHKVVGWREWAPWSSCTLTCGDGLQLRRRMCVQDVPDACEGAAEQSRHCNSFKCRDVKDFLQLMSLSSFPPGVRRSPRRRAYRISSDAILKLPISAVYPEGFPEEFSVLLMVKPPRYFSSRQNGYLYAMLVTGPDGGVQLGVQLSTSPALVYSRRDRVTGKVRPDAVTFTDYTVLKRKWNALAFSVRKGSVTMYAECTKEFRVDLEEGEGIRVGSGSGDISIGNPKPNMIDMYFEGDLEQLMLIADPDAASLQCSSPVGTFLSDQAWPSMNITDDLQGDMDSMLMVPIPGVKQKPDHPITIEEPVTTPTVHAVTVESTNLLGNDVDLAPEHDLIPPTTELSEDQVTTPVPLYNENNFDFVVDIFDNLLPNYEGIPSSPIQEQPPDIKFDSGNDVLYMPEVDFDALPTAPIEIYTGHETWKSAENVSLGSPVTEEEVLKPTTPTTLKSEESPTYTSTPETTVFTSRPTTEMTIEPTIVPTTTPSALPTTIPTTVPPTVSTTVPATVPATVPTTSRATKALSSTIKFRLESAHRPESLEIGHRRPNSESGSADEVKEVLENWSTWSTCSRTCGTGTRYRFSRCRPGSRLLDCKTGRGIAAQTQICHLNDCKVPWLKWSAWSMCSRTCGDGVEMRMAYCYDNKVPGCENGQKIVVERRKCRRRHCFDVCTPSCQNGGVCGFDRKCNCPTGYLGATCEIELCRHPCQNGGQCVAKDYCQCPAGYAPPRCSPVCNPRCRNGGTCRAPNECACPSAYTGLTCERAACSQPCQNGGTCSGPNTCSCRLGYHGTYCEQATCSPSCANGGTCVRPGFCRCPPAYRGPTCEIGYCRVTCRNGGRCIGPDTCMCAPGFRGAFCQRRSSSLRYVPRGNQPSPILPSNFARTHPGQRRRRHCTIQTSLVSYQRSYIKPVAMTTKVQCGHWQPVLCTQTRMGYKAAFRTFYRIAYRRECLSDEQ</sequence>
<dbReference type="Proteomes" id="UP000887568">
    <property type="component" value="Unplaced"/>
</dbReference>
<dbReference type="GeneID" id="119746321"/>
<comment type="caution">
    <text evidence="4">Lacks conserved residue(s) required for the propagation of feature annotation.</text>
</comment>
<dbReference type="SUPFAM" id="SSF50242">
    <property type="entry name" value="TIMP-like"/>
    <property type="match status" value="1"/>
</dbReference>
<dbReference type="Gene3D" id="2.10.25.10">
    <property type="entry name" value="Laminin"/>
    <property type="match status" value="5"/>
</dbReference>
<feature type="disulfide bond" evidence="4">
    <location>
        <begin position="891"/>
        <end position="900"/>
    </location>
</feature>
<evidence type="ECO:0000256" key="4">
    <source>
        <dbReference type="PROSITE-ProRule" id="PRU00076"/>
    </source>
</evidence>
<feature type="disulfide bond" evidence="4">
    <location>
        <begin position="954"/>
        <end position="963"/>
    </location>
</feature>
<evidence type="ECO:0000313" key="10">
    <source>
        <dbReference type="Proteomes" id="UP000887568"/>
    </source>
</evidence>
<feature type="disulfide bond" evidence="4">
    <location>
        <begin position="1018"/>
        <end position="1027"/>
    </location>
</feature>
<feature type="region of interest" description="Disordered" evidence="5">
    <location>
        <begin position="608"/>
        <end position="636"/>
    </location>
</feature>
<evidence type="ECO:0000256" key="1">
    <source>
        <dbReference type="ARBA" id="ARBA00022729"/>
    </source>
</evidence>
<dbReference type="PROSITE" id="PS50092">
    <property type="entry name" value="TSP1"/>
    <property type="match status" value="3"/>
</dbReference>